<keyword evidence="8 9" id="KW-0137">Centromere</keyword>
<evidence type="ECO:0000259" key="11">
    <source>
        <dbReference type="Pfam" id="PF08234"/>
    </source>
</evidence>
<keyword evidence="9" id="KW-0539">Nucleus</keyword>
<dbReference type="Gene3D" id="3.30.457.50">
    <property type="entry name" value="Chromosome segregation protein Spc25"/>
    <property type="match status" value="1"/>
</dbReference>
<keyword evidence="3 9" id="KW-0158">Chromosome</keyword>
<dbReference type="InterPro" id="IPR045143">
    <property type="entry name" value="Spc25"/>
</dbReference>
<dbReference type="CDD" id="cd23784">
    <property type="entry name" value="RWD_Spc25"/>
    <property type="match status" value="1"/>
</dbReference>
<feature type="domain" description="Chromosome segregation protein Spc25 C-terminal" evidence="11">
    <location>
        <begin position="148"/>
        <end position="216"/>
    </location>
</feature>
<evidence type="ECO:0000256" key="6">
    <source>
        <dbReference type="ARBA" id="ARBA00023054"/>
    </source>
</evidence>
<keyword evidence="13" id="KW-1185">Reference proteome</keyword>
<comment type="similarity">
    <text evidence="2 9">Belongs to the SPC25 family.</text>
</comment>
<evidence type="ECO:0000313" key="13">
    <source>
        <dbReference type="Proteomes" id="UP000815325"/>
    </source>
</evidence>
<keyword evidence="7 9" id="KW-0131">Cell cycle</keyword>
<comment type="subunit">
    <text evidence="9">Component of the NDC80 complex.</text>
</comment>
<dbReference type="PANTHER" id="PTHR14281:SF0">
    <property type="entry name" value="KINETOCHORE PROTEIN SPC25"/>
    <property type="match status" value="1"/>
</dbReference>
<evidence type="ECO:0000256" key="8">
    <source>
        <dbReference type="ARBA" id="ARBA00023328"/>
    </source>
</evidence>
<organism evidence="12 13">
    <name type="scientific">Dunaliella salina</name>
    <name type="common">Green alga</name>
    <name type="synonym">Protococcus salinus</name>
    <dbReference type="NCBI Taxonomy" id="3046"/>
    <lineage>
        <taxon>Eukaryota</taxon>
        <taxon>Viridiplantae</taxon>
        <taxon>Chlorophyta</taxon>
        <taxon>core chlorophytes</taxon>
        <taxon>Chlorophyceae</taxon>
        <taxon>CS clade</taxon>
        <taxon>Chlamydomonadales</taxon>
        <taxon>Dunaliellaceae</taxon>
        <taxon>Dunaliella</taxon>
    </lineage>
</organism>
<dbReference type="EMBL" id="MU069805">
    <property type="protein sequence ID" value="KAF5833536.1"/>
    <property type="molecule type" value="Genomic_DNA"/>
</dbReference>
<evidence type="ECO:0000256" key="2">
    <source>
        <dbReference type="ARBA" id="ARBA00006379"/>
    </source>
</evidence>
<keyword evidence="6 10" id="KW-0175">Coiled coil</keyword>
<evidence type="ECO:0000256" key="7">
    <source>
        <dbReference type="ARBA" id="ARBA00023306"/>
    </source>
</evidence>
<proteinExistence type="inferred from homology"/>
<evidence type="ECO:0000256" key="9">
    <source>
        <dbReference type="RuleBase" id="RU367150"/>
    </source>
</evidence>
<evidence type="ECO:0000256" key="5">
    <source>
        <dbReference type="ARBA" id="ARBA00022776"/>
    </source>
</evidence>
<evidence type="ECO:0000256" key="4">
    <source>
        <dbReference type="ARBA" id="ARBA00022618"/>
    </source>
</evidence>
<dbReference type="Proteomes" id="UP000815325">
    <property type="component" value="Unassembled WGS sequence"/>
</dbReference>
<comment type="subcellular location">
    <subcellularLocation>
        <location evidence="1">Chromosome</location>
        <location evidence="1">Centromere</location>
    </subcellularLocation>
    <subcellularLocation>
        <location evidence="9">Nucleus</location>
    </subcellularLocation>
    <subcellularLocation>
        <location evidence="9">Chromosome</location>
        <location evidence="9">Centromere</location>
        <location evidence="9">Kinetochore</location>
    </subcellularLocation>
</comment>
<keyword evidence="4 9" id="KW-0132">Cell division</keyword>
<evidence type="ECO:0000313" key="12">
    <source>
        <dbReference type="EMBL" id="KAF5833536.1"/>
    </source>
</evidence>
<feature type="coiled-coil region" evidence="10">
    <location>
        <begin position="60"/>
        <end position="87"/>
    </location>
</feature>
<keyword evidence="5 9" id="KW-0498">Mitosis</keyword>
<sequence length="222" mass="25320">MDLLDLEHELSRVRSALDSWSDCKQQSAEEAKDSHAQFLQDQHGKMQGMKMKQGQMESAALLVKQRLEREQREAESLQDASSSLRAEKDAMCKRLIALQESLHSFEQEQLHRETEAKKEDSVKQKKVAALRKALSMYSGRLGLEFKQGTDELLLEMTQIQASHPQRVFKVAVRVLPDNSYSVTQCDPPVEKLSQLVQQLNLSNSFGDFVKGLRREFSRLANS</sequence>
<protein>
    <recommendedName>
        <fullName evidence="9">Kinetochore protein SPC25</fullName>
    </recommendedName>
</protein>
<keyword evidence="9" id="KW-0995">Kinetochore</keyword>
<dbReference type="PANTHER" id="PTHR14281">
    <property type="entry name" value="KINETOCHORE PROTEIN SPC25-RELATED"/>
    <property type="match status" value="1"/>
</dbReference>
<comment type="caution">
    <text evidence="12">The sequence shown here is derived from an EMBL/GenBank/DDBJ whole genome shotgun (WGS) entry which is preliminary data.</text>
</comment>
<gene>
    <name evidence="12" type="ORF">DUNSADRAFT_10149</name>
</gene>
<evidence type="ECO:0000256" key="3">
    <source>
        <dbReference type="ARBA" id="ARBA00022454"/>
    </source>
</evidence>
<dbReference type="InterPro" id="IPR013255">
    <property type="entry name" value="Spc25_C"/>
</dbReference>
<reference evidence="12" key="1">
    <citation type="submission" date="2017-08" db="EMBL/GenBank/DDBJ databases">
        <authorList>
            <person name="Polle J.E."/>
            <person name="Barry K."/>
            <person name="Cushman J."/>
            <person name="Schmutz J."/>
            <person name="Tran D."/>
            <person name="Hathwaick L.T."/>
            <person name="Yim W.C."/>
            <person name="Jenkins J."/>
            <person name="Mckie-Krisberg Z.M."/>
            <person name="Prochnik S."/>
            <person name="Lindquist E."/>
            <person name="Dockter R.B."/>
            <person name="Adam C."/>
            <person name="Molina H."/>
            <person name="Bunkerborg J."/>
            <person name="Jin E."/>
            <person name="Buchheim M."/>
            <person name="Magnuson J."/>
        </authorList>
    </citation>
    <scope>NUCLEOTIDE SEQUENCE</scope>
    <source>
        <strain evidence="12">CCAP 19/18</strain>
    </source>
</reference>
<dbReference type="Pfam" id="PF08234">
    <property type="entry name" value="Spindle_Spc25"/>
    <property type="match status" value="1"/>
</dbReference>
<accession>A0ABQ7GG16</accession>
<evidence type="ECO:0000256" key="1">
    <source>
        <dbReference type="ARBA" id="ARBA00004584"/>
    </source>
</evidence>
<evidence type="ECO:0000256" key="10">
    <source>
        <dbReference type="SAM" id="Coils"/>
    </source>
</evidence>
<comment type="function">
    <text evidence="9">Acts as a component of the essential kinetochore-associated NDC80 complex, which is required for chromosome segregation and spindle checkpoint activity.</text>
</comment>
<name>A0ABQ7GG16_DUNSA</name>